<proteinExistence type="predicted"/>
<gene>
    <name evidence="1" type="ORF">E5357_08870</name>
</gene>
<evidence type="ECO:0000313" key="2">
    <source>
        <dbReference type="Proteomes" id="UP000307720"/>
    </source>
</evidence>
<accession>A0AC61R0E0</accession>
<organism evidence="1 2">
    <name type="scientific">Hominisplanchenecus murintestinalis</name>
    <dbReference type="NCBI Taxonomy" id="2941517"/>
    <lineage>
        <taxon>Bacteria</taxon>
        <taxon>Bacillati</taxon>
        <taxon>Bacillota</taxon>
        <taxon>Clostridia</taxon>
        <taxon>Lachnospirales</taxon>
        <taxon>Lachnospiraceae</taxon>
        <taxon>Hominisplanchenecus</taxon>
    </lineage>
</organism>
<keyword evidence="2" id="KW-1185">Reference proteome</keyword>
<evidence type="ECO:0000313" key="1">
    <source>
        <dbReference type="EMBL" id="TGX98466.1"/>
    </source>
</evidence>
<sequence>MEDLKVSAVVLKEKKMIEVMFGESEAGSMKCAKSRKTVINGEAGPTAVFGNADLLPPREAWIPIPGHAGEVICLAYMLDIGNIRETFDSEYRQELILSMYLQSGWDNSQEFREELKEGIKRNIREYRRLMDFIQKGEQVRIWYSRTPYSLCGLYWLCRQMNGMGNEVYAVEMPEYTVRSDGVIVVHHSWGNVEAEKFSSFLKYQRRLSEAERRMFGCKWTELSEDNSPLRAVVNGELVGVPEDFYDFLILREITETPVKEARLIGDILGKYPLQVGDWWYAFRIEQIIREGRIEVFQDSEQKYTRMIRKTRGDCI</sequence>
<reference evidence="1" key="1">
    <citation type="submission" date="2019-04" db="EMBL/GenBank/DDBJ databases">
        <title>Microbes associate with the intestines of laboratory mice.</title>
        <authorList>
            <person name="Navarre W."/>
            <person name="Wong E."/>
            <person name="Huang K."/>
            <person name="Tropini C."/>
            <person name="Ng K."/>
            <person name="Yu B."/>
        </authorList>
    </citation>
    <scope>NUCLEOTIDE SEQUENCE</scope>
    <source>
        <strain evidence="1">NM72_1-8</strain>
    </source>
</reference>
<name>A0AC61R0E0_9FIRM</name>
<protein>
    <submittedName>
        <fullName evidence="1">DUF1835 domain-containing protein</fullName>
    </submittedName>
</protein>
<comment type="caution">
    <text evidence="1">The sequence shown here is derived from an EMBL/GenBank/DDBJ whole genome shotgun (WGS) entry which is preliminary data.</text>
</comment>
<dbReference type="EMBL" id="SRZB01000017">
    <property type="protein sequence ID" value="TGX98466.1"/>
    <property type="molecule type" value="Genomic_DNA"/>
</dbReference>
<dbReference type="Proteomes" id="UP000307720">
    <property type="component" value="Unassembled WGS sequence"/>
</dbReference>